<dbReference type="EMBL" id="CM042048">
    <property type="protein sequence ID" value="KAI3757011.1"/>
    <property type="molecule type" value="Genomic_DNA"/>
</dbReference>
<name>A0ACB9EE69_ARCLA</name>
<keyword evidence="2" id="KW-1185">Reference proteome</keyword>
<dbReference type="Proteomes" id="UP001055879">
    <property type="component" value="Linkage Group LG02"/>
</dbReference>
<reference evidence="1 2" key="2">
    <citation type="journal article" date="2022" name="Mol. Ecol. Resour.">
        <title>The genomes of chicory, endive, great burdock and yacon provide insights into Asteraceae paleo-polyploidization history and plant inulin production.</title>
        <authorList>
            <person name="Fan W."/>
            <person name="Wang S."/>
            <person name="Wang H."/>
            <person name="Wang A."/>
            <person name="Jiang F."/>
            <person name="Liu H."/>
            <person name="Zhao H."/>
            <person name="Xu D."/>
            <person name="Zhang Y."/>
        </authorList>
    </citation>
    <scope>NUCLEOTIDE SEQUENCE [LARGE SCALE GENOMIC DNA]</scope>
    <source>
        <strain evidence="2">cv. Niubang</strain>
    </source>
</reference>
<sequence>MILPMTPVLIEPESLTRPNPVPVSSSCCCCCFFFLFITKFDSFLPISLHLRSPPLFIFTFVSINTTTLSFIRPNFVASRCVSVTAAWPLVVE</sequence>
<protein>
    <submittedName>
        <fullName evidence="1">Uncharacterized protein</fullName>
    </submittedName>
</protein>
<evidence type="ECO:0000313" key="1">
    <source>
        <dbReference type="EMBL" id="KAI3757011.1"/>
    </source>
</evidence>
<evidence type="ECO:0000313" key="2">
    <source>
        <dbReference type="Proteomes" id="UP001055879"/>
    </source>
</evidence>
<reference evidence="2" key="1">
    <citation type="journal article" date="2022" name="Mol. Ecol. Resour.">
        <title>The genomes of chicory, endive, great burdock and yacon provide insights into Asteraceae palaeo-polyploidization history and plant inulin production.</title>
        <authorList>
            <person name="Fan W."/>
            <person name="Wang S."/>
            <person name="Wang H."/>
            <person name="Wang A."/>
            <person name="Jiang F."/>
            <person name="Liu H."/>
            <person name="Zhao H."/>
            <person name="Xu D."/>
            <person name="Zhang Y."/>
        </authorList>
    </citation>
    <scope>NUCLEOTIDE SEQUENCE [LARGE SCALE GENOMIC DNA]</scope>
    <source>
        <strain evidence="2">cv. Niubang</strain>
    </source>
</reference>
<comment type="caution">
    <text evidence="1">The sequence shown here is derived from an EMBL/GenBank/DDBJ whole genome shotgun (WGS) entry which is preliminary data.</text>
</comment>
<organism evidence="1 2">
    <name type="scientific">Arctium lappa</name>
    <name type="common">Greater burdock</name>
    <name type="synonym">Lappa major</name>
    <dbReference type="NCBI Taxonomy" id="4217"/>
    <lineage>
        <taxon>Eukaryota</taxon>
        <taxon>Viridiplantae</taxon>
        <taxon>Streptophyta</taxon>
        <taxon>Embryophyta</taxon>
        <taxon>Tracheophyta</taxon>
        <taxon>Spermatophyta</taxon>
        <taxon>Magnoliopsida</taxon>
        <taxon>eudicotyledons</taxon>
        <taxon>Gunneridae</taxon>
        <taxon>Pentapetalae</taxon>
        <taxon>asterids</taxon>
        <taxon>campanulids</taxon>
        <taxon>Asterales</taxon>
        <taxon>Asteraceae</taxon>
        <taxon>Carduoideae</taxon>
        <taxon>Cardueae</taxon>
        <taxon>Arctiinae</taxon>
        <taxon>Arctium</taxon>
    </lineage>
</organism>
<proteinExistence type="predicted"/>
<gene>
    <name evidence="1" type="ORF">L6452_04544</name>
</gene>
<accession>A0ACB9EE69</accession>